<reference evidence="4 5" key="1">
    <citation type="journal article" date="2016" name="Nat. Commun.">
        <title>Extremotolerant tardigrade genome and improved radiotolerance of human cultured cells by tardigrade-unique protein.</title>
        <authorList>
            <person name="Hashimoto T."/>
            <person name="Horikawa D.D."/>
            <person name="Saito Y."/>
            <person name="Kuwahara H."/>
            <person name="Kozuka-Hata H."/>
            <person name="Shin-I T."/>
            <person name="Minakuchi Y."/>
            <person name="Ohishi K."/>
            <person name="Motoyama A."/>
            <person name="Aizu T."/>
            <person name="Enomoto A."/>
            <person name="Kondo K."/>
            <person name="Tanaka S."/>
            <person name="Hara Y."/>
            <person name="Koshikawa S."/>
            <person name="Sagara H."/>
            <person name="Miura T."/>
            <person name="Yokobori S."/>
            <person name="Miyagawa K."/>
            <person name="Suzuki Y."/>
            <person name="Kubo T."/>
            <person name="Oyama M."/>
            <person name="Kohara Y."/>
            <person name="Fujiyama A."/>
            <person name="Arakawa K."/>
            <person name="Katayama T."/>
            <person name="Toyoda A."/>
            <person name="Kunieda T."/>
        </authorList>
    </citation>
    <scope>NUCLEOTIDE SEQUENCE [LARGE SCALE GENOMIC DNA]</scope>
    <source>
        <strain evidence="4 5">YOKOZUNA-1</strain>
    </source>
</reference>
<dbReference type="Gene3D" id="3.30.2300.10">
    <property type="entry name" value="THUMP superfamily"/>
    <property type="match status" value="1"/>
</dbReference>
<dbReference type="InterPro" id="IPR004114">
    <property type="entry name" value="THUMP_dom"/>
</dbReference>
<dbReference type="SUPFAM" id="SSF143437">
    <property type="entry name" value="THUMP domain-like"/>
    <property type="match status" value="1"/>
</dbReference>
<proteinExistence type="predicted"/>
<dbReference type="InterPro" id="IPR040183">
    <property type="entry name" value="THUMPD1-like"/>
</dbReference>
<feature type="compositionally biased region" description="Basic and acidic residues" evidence="2">
    <location>
        <begin position="306"/>
        <end position="315"/>
    </location>
</feature>
<dbReference type="GO" id="GO:0003723">
    <property type="term" value="F:RNA binding"/>
    <property type="evidence" value="ECO:0007669"/>
    <property type="project" value="UniProtKB-UniRule"/>
</dbReference>
<dbReference type="PANTHER" id="PTHR13452:SF10">
    <property type="entry name" value="THUMP DOMAIN-CONTAINING PROTEIN 1"/>
    <property type="match status" value="1"/>
</dbReference>
<organism evidence="4 5">
    <name type="scientific">Ramazzottius varieornatus</name>
    <name type="common">Water bear</name>
    <name type="synonym">Tardigrade</name>
    <dbReference type="NCBI Taxonomy" id="947166"/>
    <lineage>
        <taxon>Eukaryota</taxon>
        <taxon>Metazoa</taxon>
        <taxon>Ecdysozoa</taxon>
        <taxon>Tardigrada</taxon>
        <taxon>Eutardigrada</taxon>
        <taxon>Parachela</taxon>
        <taxon>Hypsibioidea</taxon>
        <taxon>Ramazzottiidae</taxon>
        <taxon>Ramazzottius</taxon>
    </lineage>
</organism>
<evidence type="ECO:0000256" key="2">
    <source>
        <dbReference type="SAM" id="MobiDB-lite"/>
    </source>
</evidence>
<evidence type="ECO:0000259" key="3">
    <source>
        <dbReference type="PROSITE" id="PS51165"/>
    </source>
</evidence>
<comment type="caution">
    <text evidence="4">The sequence shown here is derived from an EMBL/GenBank/DDBJ whole genome shotgun (WGS) entry which is preliminary data.</text>
</comment>
<dbReference type="Pfam" id="PF02926">
    <property type="entry name" value="THUMP"/>
    <property type="match status" value="1"/>
</dbReference>
<dbReference type="PROSITE" id="PS51165">
    <property type="entry name" value="THUMP"/>
    <property type="match status" value="1"/>
</dbReference>
<feature type="compositionally biased region" description="Basic residues" evidence="2">
    <location>
        <begin position="1"/>
        <end position="11"/>
    </location>
</feature>
<dbReference type="STRING" id="947166.A0A1D1VC71"/>
<feature type="domain" description="THUMP" evidence="3">
    <location>
        <begin position="153"/>
        <end position="261"/>
    </location>
</feature>
<sequence length="353" mass="38825">MPNRSQKRKYFQPKQGQDKRPKREELVPGMSGFLISCSQGNEVRCVREAYDILNEYMDIEMSKPEDGSGGRNSEDLKPVATAETPLSTKTEPEAPEDDAEKALAAEMAEFRTGAGIEERKARFKAIDSGCSNLVFISSAVTDPCRFAFDILSDIHKSGKGRARYMQRLFPVVATCRADLESVKKTASTALTKYFTPPESKSYLILYKARNSASALGRDSIIEVVGGVIKAINPECTANLSDPDYAVSVDIIKTMCCISVFRDFSKLKKYNIHVEEVQAPGHSRVKEETKGKNGDTRSEILDRLNEVESTKAESDKSQAVAEAEQPNGKPNHTVPAASFFATTEVLSTTTVEAI</sequence>
<dbReference type="AlphaFoldDB" id="A0A1D1VC71"/>
<dbReference type="CDD" id="cd11717">
    <property type="entry name" value="THUMP_THUMPD1_like"/>
    <property type="match status" value="1"/>
</dbReference>
<feature type="region of interest" description="Disordered" evidence="2">
    <location>
        <begin position="1"/>
        <end position="27"/>
    </location>
</feature>
<keyword evidence="1" id="KW-0694">RNA-binding</keyword>
<feature type="region of interest" description="Disordered" evidence="2">
    <location>
        <begin position="61"/>
        <end position="95"/>
    </location>
</feature>
<dbReference type="Proteomes" id="UP000186922">
    <property type="component" value="Unassembled WGS sequence"/>
</dbReference>
<evidence type="ECO:0000313" key="5">
    <source>
        <dbReference type="Proteomes" id="UP000186922"/>
    </source>
</evidence>
<keyword evidence="5" id="KW-1185">Reference proteome</keyword>
<feature type="compositionally biased region" description="Basic and acidic residues" evidence="2">
    <location>
        <begin position="16"/>
        <end position="26"/>
    </location>
</feature>
<dbReference type="EMBL" id="BDGG01000004">
    <property type="protein sequence ID" value="GAU98500.1"/>
    <property type="molecule type" value="Genomic_DNA"/>
</dbReference>
<feature type="region of interest" description="Disordered" evidence="2">
    <location>
        <begin position="306"/>
        <end position="335"/>
    </location>
</feature>
<dbReference type="GO" id="GO:0006400">
    <property type="term" value="P:tRNA modification"/>
    <property type="evidence" value="ECO:0007669"/>
    <property type="project" value="InterPro"/>
</dbReference>
<accession>A0A1D1VC71</accession>
<feature type="compositionally biased region" description="Basic and acidic residues" evidence="2">
    <location>
        <begin position="61"/>
        <end position="77"/>
    </location>
</feature>
<dbReference type="PANTHER" id="PTHR13452">
    <property type="entry name" value="THUMP DOMAIN CONTAINING PROTEIN 1-RELATED"/>
    <property type="match status" value="1"/>
</dbReference>
<dbReference type="OrthoDB" id="367221at2759"/>
<evidence type="ECO:0000313" key="4">
    <source>
        <dbReference type="EMBL" id="GAU98500.1"/>
    </source>
</evidence>
<protein>
    <recommendedName>
        <fullName evidence="3">THUMP domain-containing protein</fullName>
    </recommendedName>
</protein>
<dbReference type="SMART" id="SM00981">
    <property type="entry name" value="THUMP"/>
    <property type="match status" value="1"/>
</dbReference>
<gene>
    <name evidence="4" type="primary">RvY_09638-1</name>
    <name evidence="4" type="synonym">RvY_09638.1</name>
    <name evidence="4" type="ORF">RvY_09638</name>
</gene>
<name>A0A1D1VC71_RAMVA</name>
<evidence type="ECO:0000256" key="1">
    <source>
        <dbReference type="PROSITE-ProRule" id="PRU00529"/>
    </source>
</evidence>